<comment type="caution">
    <text evidence="11">The sequence shown here is derived from an EMBL/GenBank/DDBJ whole genome shotgun (WGS) entry which is preliminary data.</text>
</comment>
<feature type="coiled-coil region" evidence="8">
    <location>
        <begin position="800"/>
        <end position="1012"/>
    </location>
</feature>
<evidence type="ECO:0000259" key="10">
    <source>
        <dbReference type="PROSITE" id="PS50067"/>
    </source>
</evidence>
<evidence type="ECO:0000256" key="7">
    <source>
        <dbReference type="PROSITE-ProRule" id="PRU00283"/>
    </source>
</evidence>
<keyword evidence="12" id="KW-1185">Reference proteome</keyword>
<dbReference type="Gene3D" id="3.40.850.10">
    <property type="entry name" value="Kinesin motor domain"/>
    <property type="match status" value="1"/>
</dbReference>
<evidence type="ECO:0000256" key="5">
    <source>
        <dbReference type="ARBA" id="ARBA00023054"/>
    </source>
</evidence>
<evidence type="ECO:0000256" key="3">
    <source>
        <dbReference type="ARBA" id="ARBA00022741"/>
    </source>
</evidence>
<keyword evidence="3 7" id="KW-0547">Nucleotide-binding</keyword>
<feature type="compositionally biased region" description="Polar residues" evidence="9">
    <location>
        <begin position="1052"/>
        <end position="1064"/>
    </location>
</feature>
<dbReference type="GO" id="GO:0005874">
    <property type="term" value="C:microtubule"/>
    <property type="evidence" value="ECO:0007669"/>
    <property type="project" value="UniProtKB-KW"/>
</dbReference>
<dbReference type="InterPro" id="IPR019821">
    <property type="entry name" value="Kinesin_motor_CS"/>
</dbReference>
<organism evidence="11 12">
    <name type="scientific">Panicum virgatum</name>
    <name type="common">Blackwell switchgrass</name>
    <dbReference type="NCBI Taxonomy" id="38727"/>
    <lineage>
        <taxon>Eukaryota</taxon>
        <taxon>Viridiplantae</taxon>
        <taxon>Streptophyta</taxon>
        <taxon>Embryophyta</taxon>
        <taxon>Tracheophyta</taxon>
        <taxon>Spermatophyta</taxon>
        <taxon>Magnoliopsida</taxon>
        <taxon>Liliopsida</taxon>
        <taxon>Poales</taxon>
        <taxon>Poaceae</taxon>
        <taxon>PACMAD clade</taxon>
        <taxon>Panicoideae</taxon>
        <taxon>Panicodae</taxon>
        <taxon>Paniceae</taxon>
        <taxon>Panicinae</taxon>
        <taxon>Panicum</taxon>
        <taxon>Panicum sect. Hiantes</taxon>
    </lineage>
</organism>
<feature type="coiled-coil region" evidence="8">
    <location>
        <begin position="260"/>
        <end position="361"/>
    </location>
</feature>
<dbReference type="AlphaFoldDB" id="A0A8T0N6W2"/>
<dbReference type="InterPro" id="IPR021720">
    <property type="entry name" value="Malectin_dom"/>
</dbReference>
<dbReference type="CDD" id="cd01366">
    <property type="entry name" value="KISc_C_terminal"/>
    <property type="match status" value="1"/>
</dbReference>
<evidence type="ECO:0000256" key="8">
    <source>
        <dbReference type="SAM" id="Coils"/>
    </source>
</evidence>
<comment type="similarity">
    <text evidence="1">Belongs to the TRAFAC class myosin-kinesin ATPase superfamily. Kinesin family. KIN-14 subfamily.</text>
</comment>
<evidence type="ECO:0000256" key="1">
    <source>
        <dbReference type="ARBA" id="ARBA00010899"/>
    </source>
</evidence>
<dbReference type="GO" id="GO:0007018">
    <property type="term" value="P:microtubule-based movement"/>
    <property type="evidence" value="ECO:0007669"/>
    <property type="project" value="InterPro"/>
</dbReference>
<dbReference type="FunFam" id="2.60.120.430:FF:000016">
    <property type="entry name" value="Kinesin-like protein KIN-14R"/>
    <property type="match status" value="1"/>
</dbReference>
<keyword evidence="2" id="KW-0493">Microtubule</keyword>
<dbReference type="InterPro" id="IPR036961">
    <property type="entry name" value="Kinesin_motor_dom_sf"/>
</dbReference>
<evidence type="ECO:0000313" key="12">
    <source>
        <dbReference type="Proteomes" id="UP000823388"/>
    </source>
</evidence>
<evidence type="ECO:0000256" key="9">
    <source>
        <dbReference type="SAM" id="MobiDB-lite"/>
    </source>
</evidence>
<evidence type="ECO:0000256" key="6">
    <source>
        <dbReference type="ARBA" id="ARBA00023175"/>
    </source>
</evidence>
<dbReference type="PANTHER" id="PTHR47972:SF18">
    <property type="entry name" value="KINESIN-LIKE PROTEIN KIN-14R"/>
    <property type="match status" value="1"/>
</dbReference>
<feature type="region of interest" description="Disordered" evidence="9">
    <location>
        <begin position="1016"/>
        <end position="1172"/>
    </location>
</feature>
<protein>
    <recommendedName>
        <fullName evidence="10">Kinesin motor domain-containing protein</fullName>
    </recommendedName>
</protein>
<dbReference type="GO" id="GO:0005524">
    <property type="term" value="F:ATP binding"/>
    <property type="evidence" value="ECO:0007669"/>
    <property type="project" value="UniProtKB-UniRule"/>
</dbReference>
<name>A0A8T0N6W2_PANVG</name>
<evidence type="ECO:0000256" key="4">
    <source>
        <dbReference type="ARBA" id="ARBA00022840"/>
    </source>
</evidence>
<dbReference type="InterPro" id="IPR027417">
    <property type="entry name" value="P-loop_NTPase"/>
</dbReference>
<dbReference type="PROSITE" id="PS00411">
    <property type="entry name" value="KINESIN_MOTOR_1"/>
    <property type="match status" value="1"/>
</dbReference>
<evidence type="ECO:0000256" key="2">
    <source>
        <dbReference type="ARBA" id="ARBA00022701"/>
    </source>
</evidence>
<keyword evidence="4 7" id="KW-0067">ATP-binding</keyword>
<dbReference type="SUPFAM" id="SSF52540">
    <property type="entry name" value="P-loop containing nucleoside triphosphate hydrolases"/>
    <property type="match status" value="1"/>
</dbReference>
<proteinExistence type="inferred from homology"/>
<keyword evidence="6 7" id="KW-0505">Motor protein</keyword>
<dbReference type="Gene3D" id="2.60.120.430">
    <property type="entry name" value="Galactose-binding lectin"/>
    <property type="match status" value="1"/>
</dbReference>
<dbReference type="EMBL" id="CM029054">
    <property type="protein sequence ID" value="KAG2544032.1"/>
    <property type="molecule type" value="Genomic_DNA"/>
</dbReference>
<gene>
    <name evidence="11" type="ORF">PVAP13_9NG786000</name>
</gene>
<dbReference type="PANTHER" id="PTHR47972">
    <property type="entry name" value="KINESIN-LIKE PROTEIN KLP-3"/>
    <property type="match status" value="1"/>
</dbReference>
<dbReference type="FunFam" id="3.40.850.10:FF:000057">
    <property type="entry name" value="kinesin-like protein KIN-14R"/>
    <property type="match status" value="1"/>
</dbReference>
<dbReference type="Pfam" id="PF11721">
    <property type="entry name" value="Malectin"/>
    <property type="match status" value="1"/>
</dbReference>
<feature type="compositionally biased region" description="Low complexity" evidence="9">
    <location>
        <begin position="1135"/>
        <end position="1156"/>
    </location>
</feature>
<reference evidence="11" key="1">
    <citation type="submission" date="2020-05" db="EMBL/GenBank/DDBJ databases">
        <title>WGS assembly of Panicum virgatum.</title>
        <authorList>
            <person name="Lovell J.T."/>
            <person name="Jenkins J."/>
            <person name="Shu S."/>
            <person name="Juenger T.E."/>
            <person name="Schmutz J."/>
        </authorList>
    </citation>
    <scope>NUCLEOTIDE SEQUENCE</scope>
    <source>
        <strain evidence="11">AP13</strain>
    </source>
</reference>
<dbReference type="InterPro" id="IPR001752">
    <property type="entry name" value="Kinesin_motor_dom"/>
</dbReference>
<dbReference type="PRINTS" id="PR00380">
    <property type="entry name" value="KINESINHEAVY"/>
</dbReference>
<dbReference type="SMART" id="SM00129">
    <property type="entry name" value="KISc"/>
    <property type="match status" value="1"/>
</dbReference>
<feature type="binding site" evidence="7">
    <location>
        <begin position="555"/>
        <end position="562"/>
    </location>
    <ligand>
        <name>ATP</name>
        <dbReference type="ChEBI" id="CHEBI:30616"/>
    </ligand>
</feature>
<feature type="region of interest" description="Disordered" evidence="9">
    <location>
        <begin position="1"/>
        <end position="48"/>
    </location>
</feature>
<dbReference type="GO" id="GO:0008017">
    <property type="term" value="F:microtubule binding"/>
    <property type="evidence" value="ECO:0007669"/>
    <property type="project" value="InterPro"/>
</dbReference>
<feature type="domain" description="Kinesin motor" evidence="10">
    <location>
        <begin position="472"/>
        <end position="793"/>
    </location>
</feature>
<dbReference type="Pfam" id="PF00225">
    <property type="entry name" value="Kinesin"/>
    <property type="match status" value="1"/>
</dbReference>
<dbReference type="PROSITE" id="PS50067">
    <property type="entry name" value="KINESIN_MOTOR_2"/>
    <property type="match status" value="1"/>
</dbReference>
<accession>A0A8T0N6W2</accession>
<keyword evidence="5 8" id="KW-0175">Coiled coil</keyword>
<dbReference type="InterPro" id="IPR027640">
    <property type="entry name" value="Kinesin-like_fam"/>
</dbReference>
<dbReference type="Proteomes" id="UP000823388">
    <property type="component" value="Chromosome 9N"/>
</dbReference>
<evidence type="ECO:0000313" key="11">
    <source>
        <dbReference type="EMBL" id="KAG2544032.1"/>
    </source>
</evidence>
<sequence length="1172" mass="130058">MEGAEARCPGGGGDPMDFSWTADGESHAPACASPGRDEEDAPAPAPAPQEVAESMILVSGPRVVMSGLRMGDCPSDDSVLFINAGGGAIEGCDSNVEVTADSFFEGGDVIETNESIIEGGDCPSIYHSARYGSFSYKFNGLAPGDYFLDLHFAEILYTCGPKGLSTFDVLVQDEKVLSQLDVYAVVGGNRPLQVRDIRVTVEMNGVIMVNFKGVRGSPMVCGICIRKAPRLTVTDGNALCKRCSADIDFSNTQTRTSKLISKYEKQIEELTSQCTMKTNECYMAWSSVDSTNLELGRLKIELHQKGAEIDSLEQALGRESGQLRNVSQKYENDKKLWTAAISNLERKIKAMKQEQALLSLEAHDCANAIPDLSKMIAAVQALVAQCEDLKLKYYEEMDKRKKLHNIVQETKGVYHPFLDPGHFWTNGFWTSQKCPEAQINRVLFSCLHIEHLPEIMDFMFLFYPSFSTISGNIRVFCRCRPLSKDEVSSGQKCVVDFDGANDGDIVITNAGTSKKIFRFDRVFTPKDDQDVVYADASPLVTSVLDGYNVCIFAYGQTGTGKTFTMEGTERNRGVNYRTLEELFKIAEERKESATYDLSVSVLEVYNEQIRDLLAMSPSKKLEIKQSSEGYHHVPGLVEAKVENIKEVWDVLLAGSNARAVGSNNVNEHSSRSHCMLCITVKAKNLLNGECTSSKLWLVDLAGSERLAKTDVQGERLKEAQNINRSLSALGDVISALATKSIHIPYRNSKLTHLLQDSLGGDSKALMFVQISPSDNDVSETLSSLNFASRVRRIELGPAKKQADTVELQKTKQMLERAKQEGRLKDDSLRKLEENLQNLEAKAKGKEQLCKNLQEKVKELEGQLDSTAHSQITSEKQQRQLSGKLKEKEEMCTALRQKIVELECKLRKPRQSDSEVEILKQMIKELELKLKEQEHDRSAVELKTKEMELRLKEQEHQRSVAELKIKELELKLKEQEHQRSVAELKAREIGHELLETQRTKAMLQIKLRDLESKTNVQETNMTLDTAIATPREAKSPPFSGEEAMSEKEKHILRSSNSLNKQQPPSDKSCVADGPEAAVSEKKRKGDARNASIGGEQENNAPAAGQNVGRKRSLPGEREARLKRKSTEPPQVKNLGRSTASSRAAAAATHKAAAPSSRVPRQQPGGTKTRGWVR</sequence>
<dbReference type="GO" id="GO:0003777">
    <property type="term" value="F:microtubule motor activity"/>
    <property type="evidence" value="ECO:0007669"/>
    <property type="project" value="InterPro"/>
</dbReference>